<evidence type="ECO:0000259" key="5">
    <source>
        <dbReference type="PROSITE" id="PS50011"/>
    </source>
</evidence>
<evidence type="ECO:0000313" key="7">
    <source>
        <dbReference type="Proteomes" id="UP000185544"/>
    </source>
</evidence>
<dbReference type="GO" id="GO:0005776">
    <property type="term" value="C:autophagosome"/>
    <property type="evidence" value="ECO:0007669"/>
    <property type="project" value="TreeGrafter"/>
</dbReference>
<dbReference type="Proteomes" id="UP000185544">
    <property type="component" value="Chromosome"/>
</dbReference>
<dbReference type="AlphaFoldDB" id="A0A1L6MVQ6"/>
<dbReference type="Gene3D" id="3.30.200.20">
    <property type="entry name" value="Phosphorylase Kinase, domain 1"/>
    <property type="match status" value="1"/>
</dbReference>
<feature type="domain" description="Protein kinase" evidence="5">
    <location>
        <begin position="49"/>
        <end position="321"/>
    </location>
</feature>
<evidence type="ECO:0000256" key="4">
    <source>
        <dbReference type="ARBA" id="ARBA00022840"/>
    </source>
</evidence>
<dbReference type="InterPro" id="IPR011009">
    <property type="entry name" value="Kinase-like_dom_sf"/>
</dbReference>
<keyword evidence="2" id="KW-0547">Nucleotide-binding</keyword>
<dbReference type="GO" id="GO:0016020">
    <property type="term" value="C:membrane"/>
    <property type="evidence" value="ECO:0007669"/>
    <property type="project" value="TreeGrafter"/>
</dbReference>
<protein>
    <recommendedName>
        <fullName evidence="5">Protein kinase domain-containing protein</fullName>
    </recommendedName>
</protein>
<dbReference type="RefSeq" id="WP_075276215.1">
    <property type="nucleotide sequence ID" value="NZ_CP016908.1"/>
</dbReference>
<dbReference type="KEGG" id="pabo:BCY86_01890"/>
<dbReference type="Gene3D" id="1.10.510.10">
    <property type="entry name" value="Transferase(Phosphotransferase) domain 1"/>
    <property type="match status" value="1"/>
</dbReference>
<dbReference type="InterPro" id="IPR008271">
    <property type="entry name" value="Ser/Thr_kinase_AS"/>
</dbReference>
<dbReference type="InterPro" id="IPR045269">
    <property type="entry name" value="Atg1-like"/>
</dbReference>
<dbReference type="CDD" id="cd14014">
    <property type="entry name" value="STKc_PknB_like"/>
    <property type="match status" value="1"/>
</dbReference>
<dbReference type="GO" id="GO:0004674">
    <property type="term" value="F:protein serine/threonine kinase activity"/>
    <property type="evidence" value="ECO:0007669"/>
    <property type="project" value="InterPro"/>
</dbReference>
<keyword evidence="3" id="KW-0418">Kinase</keyword>
<dbReference type="OrthoDB" id="9801841at2"/>
<dbReference type="InterPro" id="IPR000719">
    <property type="entry name" value="Prot_kinase_dom"/>
</dbReference>
<evidence type="ECO:0000256" key="1">
    <source>
        <dbReference type="ARBA" id="ARBA00022679"/>
    </source>
</evidence>
<keyword evidence="4" id="KW-0067">ATP-binding</keyword>
<evidence type="ECO:0000256" key="3">
    <source>
        <dbReference type="ARBA" id="ARBA00022777"/>
    </source>
</evidence>
<reference evidence="6 7" key="1">
    <citation type="submission" date="2016-08" db="EMBL/GenBank/DDBJ databases">
        <title>Identification and validation of antigenic proteins from Pajaroellobacter abortibovis using de-novo genome sequence assembly and reverse vaccinology.</title>
        <authorList>
            <person name="Welly B.T."/>
            <person name="Miller M.R."/>
            <person name="Stott J.L."/>
            <person name="Blanchard M.T."/>
            <person name="Islas-Trejo A.D."/>
            <person name="O'Rourke S.M."/>
            <person name="Young A.E."/>
            <person name="Medrano J.F."/>
            <person name="Van Eenennaam A.L."/>
        </authorList>
    </citation>
    <scope>NUCLEOTIDE SEQUENCE [LARGE SCALE GENOMIC DNA]</scope>
    <source>
        <strain evidence="6 7">BTF92-0548A/99-0131</strain>
    </source>
</reference>
<dbReference type="PROSITE" id="PS00108">
    <property type="entry name" value="PROTEIN_KINASE_ST"/>
    <property type="match status" value="1"/>
</dbReference>
<dbReference type="GO" id="GO:0005829">
    <property type="term" value="C:cytosol"/>
    <property type="evidence" value="ECO:0007669"/>
    <property type="project" value="TreeGrafter"/>
</dbReference>
<dbReference type="STRING" id="1882918.BCY86_01890"/>
<name>A0A1L6MVQ6_9BACT</name>
<dbReference type="EMBL" id="CP016908">
    <property type="protein sequence ID" value="APR99568.1"/>
    <property type="molecule type" value="Genomic_DNA"/>
</dbReference>
<dbReference type="PROSITE" id="PS50011">
    <property type="entry name" value="PROTEIN_KINASE_DOM"/>
    <property type="match status" value="1"/>
</dbReference>
<dbReference type="SMART" id="SM00220">
    <property type="entry name" value="S_TKc"/>
    <property type="match status" value="1"/>
</dbReference>
<proteinExistence type="predicted"/>
<keyword evidence="1" id="KW-0808">Transferase</keyword>
<dbReference type="SUPFAM" id="SSF56112">
    <property type="entry name" value="Protein kinase-like (PK-like)"/>
    <property type="match status" value="1"/>
</dbReference>
<dbReference type="GO" id="GO:0000407">
    <property type="term" value="C:phagophore assembly site"/>
    <property type="evidence" value="ECO:0007669"/>
    <property type="project" value="TreeGrafter"/>
</dbReference>
<gene>
    <name evidence="6" type="ORF">BCY86_01890</name>
</gene>
<dbReference type="PANTHER" id="PTHR24348:SF22">
    <property type="entry name" value="NON-SPECIFIC SERINE_THREONINE PROTEIN KINASE"/>
    <property type="match status" value="1"/>
</dbReference>
<sequence length="365" mass="40408">MKTCLLCHRYFPSSAVFCVVDGAQLVATSSNGTQVRLDLRIGKILCGRYKLQRVVADGGVGRVYEAMDQTAGRRVAVKILDKYVVRQDPSAVGRFKQEYEVSTQLPHDFIVHMFDCQQDPTEGVWLIVMEFLEGKELRHILDQERWVHPGLFIRILSQIALGLDAAHARRFVHRDLKPDNLFICQDEDGGSVKILDFGSVKNTNEGAQKLTQMGMTIGSPFYMAPEQTQGLDSLDARADIFSLGAITYECLTGVLPFSGQHGISVMLAILTKEPIPISAQGKNLPFPTPSKMDSVIRKALEKEPSRRYETVGAFADAVGWAYGLSGSHAQWACTAAQELKERCVQQKGSAAFILRVDSDPFHSLS</sequence>
<dbReference type="GO" id="GO:0005524">
    <property type="term" value="F:ATP binding"/>
    <property type="evidence" value="ECO:0007669"/>
    <property type="project" value="UniProtKB-KW"/>
</dbReference>
<dbReference type="Pfam" id="PF00069">
    <property type="entry name" value="Pkinase"/>
    <property type="match status" value="1"/>
</dbReference>
<organism evidence="6 7">
    <name type="scientific">Pajaroellobacter abortibovis</name>
    <dbReference type="NCBI Taxonomy" id="1882918"/>
    <lineage>
        <taxon>Bacteria</taxon>
        <taxon>Pseudomonadati</taxon>
        <taxon>Myxococcota</taxon>
        <taxon>Polyangia</taxon>
        <taxon>Polyangiales</taxon>
        <taxon>Polyangiaceae</taxon>
    </lineage>
</organism>
<dbReference type="PANTHER" id="PTHR24348">
    <property type="entry name" value="SERINE/THREONINE-PROTEIN KINASE UNC-51-RELATED"/>
    <property type="match status" value="1"/>
</dbReference>
<accession>A0A1L6MVQ6</accession>
<evidence type="ECO:0000256" key="2">
    <source>
        <dbReference type="ARBA" id="ARBA00022741"/>
    </source>
</evidence>
<keyword evidence="7" id="KW-1185">Reference proteome</keyword>
<evidence type="ECO:0000313" key="6">
    <source>
        <dbReference type="EMBL" id="APR99568.1"/>
    </source>
</evidence>